<dbReference type="Proteomes" id="UP000076532">
    <property type="component" value="Unassembled WGS sequence"/>
</dbReference>
<evidence type="ECO:0000313" key="1">
    <source>
        <dbReference type="EMBL" id="KZP26126.1"/>
    </source>
</evidence>
<sequence length="146" mass="16301">MSGFDDSSSEAMAVAWPKLRGLILASYIREHIPTRCTMRTLSYLAHGCPDLEIVAITFSPSTAPYHVQTPNGNSVHLNLADLNVLHSPLSWSSAAGVASFLSDFFPCMHSITIPQRYTTPEDEQNLLAWREVRRLYEASGMARRDF</sequence>
<dbReference type="EMBL" id="KV417516">
    <property type="protein sequence ID" value="KZP26126.1"/>
    <property type="molecule type" value="Genomic_DNA"/>
</dbReference>
<dbReference type="AlphaFoldDB" id="A0A166PIC2"/>
<evidence type="ECO:0008006" key="3">
    <source>
        <dbReference type="Google" id="ProtNLM"/>
    </source>
</evidence>
<evidence type="ECO:0000313" key="2">
    <source>
        <dbReference type="Proteomes" id="UP000076532"/>
    </source>
</evidence>
<dbReference type="OrthoDB" id="2948138at2759"/>
<name>A0A166PIC2_9AGAM</name>
<reference evidence="1 2" key="1">
    <citation type="journal article" date="2016" name="Mol. Biol. Evol.">
        <title>Comparative Genomics of Early-Diverging Mushroom-Forming Fungi Provides Insights into the Origins of Lignocellulose Decay Capabilities.</title>
        <authorList>
            <person name="Nagy L.G."/>
            <person name="Riley R."/>
            <person name="Tritt A."/>
            <person name="Adam C."/>
            <person name="Daum C."/>
            <person name="Floudas D."/>
            <person name="Sun H."/>
            <person name="Yadav J.S."/>
            <person name="Pangilinan J."/>
            <person name="Larsson K.H."/>
            <person name="Matsuura K."/>
            <person name="Barry K."/>
            <person name="Labutti K."/>
            <person name="Kuo R."/>
            <person name="Ohm R.A."/>
            <person name="Bhattacharya S.S."/>
            <person name="Shirouzu T."/>
            <person name="Yoshinaga Y."/>
            <person name="Martin F.M."/>
            <person name="Grigoriev I.V."/>
            <person name="Hibbett D.S."/>
        </authorList>
    </citation>
    <scope>NUCLEOTIDE SEQUENCE [LARGE SCALE GENOMIC DNA]</scope>
    <source>
        <strain evidence="1 2">CBS 109695</strain>
    </source>
</reference>
<gene>
    <name evidence="1" type="ORF">FIBSPDRAFT_855067</name>
</gene>
<protein>
    <recommendedName>
        <fullName evidence="3">F-box domain-containing protein</fullName>
    </recommendedName>
</protein>
<keyword evidence="2" id="KW-1185">Reference proteome</keyword>
<proteinExistence type="predicted"/>
<accession>A0A166PIC2</accession>
<organism evidence="1 2">
    <name type="scientific">Athelia psychrophila</name>
    <dbReference type="NCBI Taxonomy" id="1759441"/>
    <lineage>
        <taxon>Eukaryota</taxon>
        <taxon>Fungi</taxon>
        <taxon>Dikarya</taxon>
        <taxon>Basidiomycota</taxon>
        <taxon>Agaricomycotina</taxon>
        <taxon>Agaricomycetes</taxon>
        <taxon>Agaricomycetidae</taxon>
        <taxon>Atheliales</taxon>
        <taxon>Atheliaceae</taxon>
        <taxon>Athelia</taxon>
    </lineage>
</organism>